<evidence type="ECO:0000256" key="9">
    <source>
        <dbReference type="SAM" id="MobiDB-lite"/>
    </source>
</evidence>
<evidence type="ECO:0000256" key="8">
    <source>
        <dbReference type="PIRSR" id="PIRSR601344-1"/>
    </source>
</evidence>
<dbReference type="GO" id="GO:0016020">
    <property type="term" value="C:membrane"/>
    <property type="evidence" value="ECO:0007669"/>
    <property type="project" value="InterPro"/>
</dbReference>
<dbReference type="SUPFAM" id="SSF103511">
    <property type="entry name" value="Chlorophyll a-b binding protein"/>
    <property type="match status" value="1"/>
</dbReference>
<feature type="compositionally biased region" description="Low complexity" evidence="9">
    <location>
        <begin position="44"/>
        <end position="58"/>
    </location>
</feature>
<comment type="function">
    <text evidence="1">The light-harvesting complex (LHC) functions as a light receptor, it captures and delivers excitation energy to photosystems with which it is closely associated. Energy is transferred from the carotenoid and chlorophyll C (or B) to chlorophyll A and the photosynthetic reaction centers where it is used to synthesize ATP and reducing power.</text>
</comment>
<dbReference type="GO" id="GO:0009765">
    <property type="term" value="P:photosynthesis, light harvesting"/>
    <property type="evidence" value="ECO:0007669"/>
    <property type="project" value="InterPro"/>
</dbReference>
<reference evidence="11" key="1">
    <citation type="submission" date="2021-01" db="EMBL/GenBank/DDBJ databases">
        <authorList>
            <person name="Corre E."/>
            <person name="Pelletier E."/>
            <person name="Niang G."/>
            <person name="Scheremetjew M."/>
            <person name="Finn R."/>
            <person name="Kale V."/>
            <person name="Holt S."/>
            <person name="Cochrane G."/>
            <person name="Meng A."/>
            <person name="Brown T."/>
            <person name="Cohen L."/>
        </authorList>
    </citation>
    <scope>NUCLEOTIDE SEQUENCE</scope>
    <source>
        <strain evidence="11">MM31A-1</strain>
    </source>
</reference>
<evidence type="ECO:0000256" key="10">
    <source>
        <dbReference type="SAM" id="Phobius"/>
    </source>
</evidence>
<feature type="binding site" evidence="8">
    <location>
        <position position="169"/>
    </location>
    <ligand>
        <name>chlorophyll a</name>
        <dbReference type="ChEBI" id="CHEBI:58416"/>
        <label>1</label>
    </ligand>
</feature>
<gene>
    <name evidence="11" type="ORF">CDEB00056_LOCUS15177</name>
</gene>
<name>A0A7S3QA22_9STRA</name>
<keyword evidence="4" id="KW-0150">Chloroplast</keyword>
<evidence type="ECO:0000256" key="4">
    <source>
        <dbReference type="ARBA" id="ARBA00022528"/>
    </source>
</evidence>
<keyword evidence="10" id="KW-0472">Membrane</keyword>
<dbReference type="GO" id="GO:0030076">
    <property type="term" value="C:light-harvesting complex"/>
    <property type="evidence" value="ECO:0007669"/>
    <property type="project" value="UniProtKB-KW"/>
</dbReference>
<accession>A0A7S3QA22</accession>
<evidence type="ECO:0000256" key="6">
    <source>
        <dbReference type="ARBA" id="ARBA00022640"/>
    </source>
</evidence>
<feature type="compositionally biased region" description="Low complexity" evidence="9">
    <location>
        <begin position="26"/>
        <end position="36"/>
    </location>
</feature>
<dbReference type="GO" id="GO:0009507">
    <property type="term" value="C:chloroplast"/>
    <property type="evidence" value="ECO:0007669"/>
    <property type="project" value="UniProtKB-SubCell"/>
</dbReference>
<evidence type="ECO:0000313" key="11">
    <source>
        <dbReference type="EMBL" id="CAE0470324.1"/>
    </source>
</evidence>
<dbReference type="AlphaFoldDB" id="A0A7S3QA22"/>
<dbReference type="Gene3D" id="1.10.3460.10">
    <property type="entry name" value="Chlorophyll a/b binding protein domain"/>
    <property type="match status" value="1"/>
</dbReference>
<proteinExistence type="inferred from homology"/>
<keyword evidence="8" id="KW-0157">Chromophore</keyword>
<comment type="subcellular location">
    <subcellularLocation>
        <location evidence="2">Plastid</location>
        <location evidence="2">Chloroplast</location>
    </subcellularLocation>
</comment>
<feature type="binding site" evidence="8">
    <location>
        <position position="268"/>
    </location>
    <ligand>
        <name>chlorophyll a</name>
        <dbReference type="ChEBI" id="CHEBI:58416"/>
        <label>1</label>
    </ligand>
</feature>
<evidence type="ECO:0000256" key="5">
    <source>
        <dbReference type="ARBA" id="ARBA00022531"/>
    </source>
</evidence>
<feature type="compositionally biased region" description="Basic and acidic residues" evidence="9">
    <location>
        <begin position="1"/>
        <end position="13"/>
    </location>
</feature>
<protein>
    <submittedName>
        <fullName evidence="11">Uncharacterized protein</fullName>
    </submittedName>
</protein>
<dbReference type="Pfam" id="PF00504">
    <property type="entry name" value="Chloroa_b-bind"/>
    <property type="match status" value="1"/>
</dbReference>
<keyword evidence="10" id="KW-1133">Transmembrane helix</keyword>
<keyword evidence="7" id="KW-0437">Light-harvesting polypeptide</keyword>
<evidence type="ECO:0000256" key="1">
    <source>
        <dbReference type="ARBA" id="ARBA00004022"/>
    </source>
</evidence>
<feature type="binding site" description="axial binding residue" evidence="8">
    <location>
        <position position="171"/>
    </location>
    <ligand>
        <name>chlorophyll b</name>
        <dbReference type="ChEBI" id="CHEBI:61721"/>
        <label>1</label>
    </ligand>
    <ligandPart>
        <name>Mg</name>
        <dbReference type="ChEBI" id="CHEBI:25107"/>
    </ligandPart>
</feature>
<organism evidence="11">
    <name type="scientific">Chaetoceros debilis</name>
    <dbReference type="NCBI Taxonomy" id="122233"/>
    <lineage>
        <taxon>Eukaryota</taxon>
        <taxon>Sar</taxon>
        <taxon>Stramenopiles</taxon>
        <taxon>Ochrophyta</taxon>
        <taxon>Bacillariophyta</taxon>
        <taxon>Coscinodiscophyceae</taxon>
        <taxon>Chaetocerotophycidae</taxon>
        <taxon>Chaetocerotales</taxon>
        <taxon>Chaetocerotaceae</taxon>
        <taxon>Chaetoceros</taxon>
    </lineage>
</organism>
<dbReference type="InterPro" id="IPR022796">
    <property type="entry name" value="Chloroa_b-bind"/>
</dbReference>
<keyword evidence="5" id="KW-0602">Photosynthesis</keyword>
<evidence type="ECO:0000256" key="7">
    <source>
        <dbReference type="ARBA" id="ARBA00023243"/>
    </source>
</evidence>
<keyword evidence="6" id="KW-0934">Plastid</keyword>
<evidence type="ECO:0000256" key="3">
    <source>
        <dbReference type="ARBA" id="ARBA00005933"/>
    </source>
</evidence>
<feature type="binding site" evidence="8">
    <location>
        <position position="285"/>
    </location>
    <ligand>
        <name>chlorophyll a</name>
        <dbReference type="ChEBI" id="CHEBI:58416"/>
        <label>1</label>
    </ligand>
</feature>
<keyword evidence="10" id="KW-0812">Transmembrane</keyword>
<feature type="binding site" evidence="8">
    <location>
        <position position="166"/>
    </location>
    <ligand>
        <name>chlorophyll a</name>
        <dbReference type="ChEBI" id="CHEBI:58416"/>
        <label>1</label>
    </ligand>
</feature>
<dbReference type="EMBL" id="HBIO01019727">
    <property type="protein sequence ID" value="CAE0470324.1"/>
    <property type="molecule type" value="Transcribed_RNA"/>
</dbReference>
<feature type="binding site" evidence="8">
    <location>
        <position position="273"/>
    </location>
    <ligand>
        <name>chlorophyll a</name>
        <dbReference type="ChEBI" id="CHEBI:58416"/>
        <label>1</label>
    </ligand>
</feature>
<keyword evidence="8" id="KW-0148">Chlorophyll</keyword>
<comment type="similarity">
    <text evidence="3">Belongs to the fucoxanthin chlorophyll protein family.</text>
</comment>
<dbReference type="InterPro" id="IPR001344">
    <property type="entry name" value="Chloro_AB-bd_pln"/>
</dbReference>
<dbReference type="GO" id="GO:0016168">
    <property type="term" value="F:chlorophyll binding"/>
    <property type="evidence" value="ECO:0007669"/>
    <property type="project" value="UniProtKB-KW"/>
</dbReference>
<dbReference type="PANTHER" id="PTHR21649">
    <property type="entry name" value="CHLOROPHYLL A/B BINDING PROTEIN"/>
    <property type="match status" value="1"/>
</dbReference>
<feature type="region of interest" description="Disordered" evidence="9">
    <location>
        <begin position="1"/>
        <end position="58"/>
    </location>
</feature>
<feature type="transmembrane region" description="Helical" evidence="10">
    <location>
        <begin position="200"/>
        <end position="224"/>
    </location>
</feature>
<feature type="binding site" evidence="8">
    <location>
        <position position="271"/>
    </location>
    <ligand>
        <name>chlorophyll a</name>
        <dbReference type="ChEBI" id="CHEBI:58416"/>
        <label>1</label>
    </ligand>
</feature>
<sequence>MIEEKKDDIKSQTKNEAAAMFPPPSTTTTTTNNTNTDSIIDPVSQPQTSLRSTSSSPSASASALEQALLQGVVPASAGVGSNCLPGDYGFDPLGFATKDYFKKAQIAILDILPGTGAGTGTGADASQFPKGYDPDAALSKQIQTQLDYDNTMRPPALILRDYREIEIRHGRLAMLAALLWPMQEITDQLFIPESFGSTTMIYGGVTLPYVTLGMTAIMLLLGYLDIYAASIKENDAGDAFLPGECFWDPLSILDGTSETVKRNMQARELNNGRFAMIAVLSYILQESIMHQPLITLPWNQILFEPAFEIPAVQAWLDGQFAGAITGKGVIEQYIVDGEVIKEVKVVIDGIGIGGDNIDIGVSSPNTSIDIVNDAAGIIE</sequence>
<evidence type="ECO:0000256" key="2">
    <source>
        <dbReference type="ARBA" id="ARBA00004229"/>
    </source>
</evidence>